<dbReference type="CDD" id="cd06261">
    <property type="entry name" value="TM_PBP2"/>
    <property type="match status" value="1"/>
</dbReference>
<accession>A0ABV8CVP4</accession>
<comment type="similarity">
    <text evidence="7">Belongs to the binding-protein-dependent transport system permease family.</text>
</comment>
<evidence type="ECO:0000259" key="8">
    <source>
        <dbReference type="PROSITE" id="PS50928"/>
    </source>
</evidence>
<proteinExistence type="inferred from homology"/>
<comment type="subcellular location">
    <subcellularLocation>
        <location evidence="1 7">Cell membrane</location>
        <topology evidence="1 7">Multi-pass membrane protein</topology>
    </subcellularLocation>
</comment>
<feature type="domain" description="ABC transmembrane type-1" evidence="8">
    <location>
        <begin position="30"/>
        <end position="223"/>
    </location>
</feature>
<reference evidence="10" key="1">
    <citation type="journal article" date="2019" name="Int. J. Syst. Evol. Microbiol.">
        <title>The Global Catalogue of Microorganisms (GCM) 10K type strain sequencing project: providing services to taxonomists for standard genome sequencing and annotation.</title>
        <authorList>
            <consortium name="The Broad Institute Genomics Platform"/>
            <consortium name="The Broad Institute Genome Sequencing Center for Infectious Disease"/>
            <person name="Wu L."/>
            <person name="Ma J."/>
        </authorList>
    </citation>
    <scope>NUCLEOTIDE SEQUENCE [LARGE SCALE GENOMIC DNA]</scope>
    <source>
        <strain evidence="10">CCUG 67170</strain>
    </source>
</reference>
<feature type="transmembrane region" description="Helical" evidence="7">
    <location>
        <begin position="68"/>
        <end position="92"/>
    </location>
</feature>
<feature type="transmembrane region" description="Helical" evidence="7">
    <location>
        <begin position="26"/>
        <end position="56"/>
    </location>
</feature>
<dbReference type="Pfam" id="PF00528">
    <property type="entry name" value="BPD_transp_1"/>
    <property type="match status" value="1"/>
</dbReference>
<dbReference type="PANTHER" id="PTHR30450:SF1">
    <property type="entry name" value="D-METHIONINE TRANSPORT SYSTEM PERMEASE PROTEIN METI-RELATED"/>
    <property type="match status" value="1"/>
</dbReference>
<evidence type="ECO:0000256" key="1">
    <source>
        <dbReference type="ARBA" id="ARBA00004651"/>
    </source>
</evidence>
<evidence type="ECO:0000256" key="2">
    <source>
        <dbReference type="ARBA" id="ARBA00022448"/>
    </source>
</evidence>
<protein>
    <submittedName>
        <fullName evidence="9">Methionine ABC transporter permease</fullName>
    </submittedName>
</protein>
<gene>
    <name evidence="9" type="ORF">ACFORF_06415</name>
</gene>
<feature type="transmembrane region" description="Helical" evidence="7">
    <location>
        <begin position="204"/>
        <end position="223"/>
    </location>
</feature>
<dbReference type="InterPro" id="IPR051322">
    <property type="entry name" value="AA_ABC_Transporter_Permease"/>
</dbReference>
<evidence type="ECO:0000313" key="10">
    <source>
        <dbReference type="Proteomes" id="UP001595807"/>
    </source>
</evidence>
<dbReference type="Proteomes" id="UP001595807">
    <property type="component" value="Unassembled WGS sequence"/>
</dbReference>
<feature type="transmembrane region" description="Helical" evidence="7">
    <location>
        <begin position="98"/>
        <end position="121"/>
    </location>
</feature>
<evidence type="ECO:0000256" key="3">
    <source>
        <dbReference type="ARBA" id="ARBA00022475"/>
    </source>
</evidence>
<name>A0ABV8CVP4_9STRE</name>
<dbReference type="Gene3D" id="1.10.3720.10">
    <property type="entry name" value="MetI-like"/>
    <property type="match status" value="1"/>
</dbReference>
<keyword evidence="2 7" id="KW-0813">Transport</keyword>
<evidence type="ECO:0000256" key="5">
    <source>
        <dbReference type="ARBA" id="ARBA00022989"/>
    </source>
</evidence>
<dbReference type="InterPro" id="IPR000515">
    <property type="entry name" value="MetI-like"/>
</dbReference>
<keyword evidence="4 7" id="KW-0812">Transmembrane</keyword>
<keyword evidence="5 7" id="KW-1133">Transmembrane helix</keyword>
<sequence length="233" mass="25708">MQSIYHFIEVYLPNVYKMGWDGQAGWWTAIYATLYMTFWSFVIGGLLGLITGLLLVLTQPRGILENKVVFWIVDKIASLYRAIPFIILLALLSGFTRFIVGTSIGPTAAIVPLAISVWPFYARQVQIALSELDRGVIEAAQASGATFWDIVQVYFREGLPELIRVTTMTLVSLIGYTAMAGAIGSGGLGNVAISYGYNRYNDDVTIVATVLILILVFAVQFIGDTLTKKINHR</sequence>
<evidence type="ECO:0000256" key="4">
    <source>
        <dbReference type="ARBA" id="ARBA00022692"/>
    </source>
</evidence>
<feature type="transmembrane region" description="Helical" evidence="7">
    <location>
        <begin position="162"/>
        <end position="184"/>
    </location>
</feature>
<evidence type="ECO:0000313" key="9">
    <source>
        <dbReference type="EMBL" id="MFC3928201.1"/>
    </source>
</evidence>
<dbReference type="RefSeq" id="WP_380426537.1">
    <property type="nucleotide sequence ID" value="NZ_JBHRZV010000049.1"/>
</dbReference>
<dbReference type="PANTHER" id="PTHR30450">
    <property type="entry name" value="ABC TRANSPORTER PERMEASE"/>
    <property type="match status" value="1"/>
</dbReference>
<evidence type="ECO:0000256" key="7">
    <source>
        <dbReference type="RuleBase" id="RU363032"/>
    </source>
</evidence>
<organism evidence="9 10">
    <name type="scientific">Streptococcus caprae</name>
    <dbReference type="NCBI Taxonomy" id="1640501"/>
    <lineage>
        <taxon>Bacteria</taxon>
        <taxon>Bacillati</taxon>
        <taxon>Bacillota</taxon>
        <taxon>Bacilli</taxon>
        <taxon>Lactobacillales</taxon>
        <taxon>Streptococcaceae</taxon>
        <taxon>Streptococcus</taxon>
    </lineage>
</organism>
<evidence type="ECO:0000256" key="6">
    <source>
        <dbReference type="ARBA" id="ARBA00023136"/>
    </source>
</evidence>
<comment type="caution">
    <text evidence="9">The sequence shown here is derived from an EMBL/GenBank/DDBJ whole genome shotgun (WGS) entry which is preliminary data.</text>
</comment>
<keyword evidence="3" id="KW-1003">Cell membrane</keyword>
<dbReference type="SUPFAM" id="SSF161098">
    <property type="entry name" value="MetI-like"/>
    <property type="match status" value="1"/>
</dbReference>
<keyword evidence="6 7" id="KW-0472">Membrane</keyword>
<dbReference type="EMBL" id="JBHRZV010000049">
    <property type="protein sequence ID" value="MFC3928201.1"/>
    <property type="molecule type" value="Genomic_DNA"/>
</dbReference>
<keyword evidence="10" id="KW-1185">Reference proteome</keyword>
<dbReference type="InterPro" id="IPR035906">
    <property type="entry name" value="MetI-like_sf"/>
</dbReference>
<dbReference type="PROSITE" id="PS50928">
    <property type="entry name" value="ABC_TM1"/>
    <property type="match status" value="1"/>
</dbReference>